<dbReference type="InterPro" id="IPR001845">
    <property type="entry name" value="HTH_ArsR_DNA-bd_dom"/>
</dbReference>
<accession>A0ABN2YVV7</accession>
<sequence length="324" mass="35336">MHRIVVGPGDLAASRFGIAPLYETLHVIGLASGRLPAGPVSPWLERVRPAYREIAGDPAVRTLAFLVGHTSYVADFISPPPARPNLTVAEQLAVARATPLEQAREEIARNVEGLPEPEPDVRDVLESTEVVRRLTDGVEAAWTALIEPDWPIVRSILEQDIVHRAGRLAAYGWAQALDGLSRKVRWRDGVIELDMRSKGTSRLDGSGLMFVPTAFSDVGVALERNWPYTLMYRARGVAALWEGREPREGDALARLVGRTRADLLRALAEPATTTWLSARLRVSLGGVSDHLAVLRASGLVTRERSGRSVLYRRTAVGDVLVGAS</sequence>
<dbReference type="SUPFAM" id="SSF46785">
    <property type="entry name" value="Winged helix' DNA-binding domain"/>
    <property type="match status" value="1"/>
</dbReference>
<evidence type="ECO:0000259" key="4">
    <source>
        <dbReference type="SMART" id="SM00418"/>
    </source>
</evidence>
<evidence type="ECO:0000313" key="5">
    <source>
        <dbReference type="EMBL" id="GAA2132194.1"/>
    </source>
</evidence>
<name>A0ABN2YVV7_9ACTN</name>
<dbReference type="InterPro" id="IPR011991">
    <property type="entry name" value="ArsR-like_HTH"/>
</dbReference>
<keyword evidence="6" id="KW-1185">Reference proteome</keyword>
<dbReference type="Pfam" id="PF12840">
    <property type="entry name" value="HTH_20"/>
    <property type="match status" value="1"/>
</dbReference>
<dbReference type="RefSeq" id="WP_344265244.1">
    <property type="nucleotide sequence ID" value="NZ_BAAAMR010000017.1"/>
</dbReference>
<dbReference type="InterPro" id="IPR051011">
    <property type="entry name" value="Metal_resp_trans_reg"/>
</dbReference>
<proteinExistence type="predicted"/>
<dbReference type="InterPro" id="IPR036388">
    <property type="entry name" value="WH-like_DNA-bd_sf"/>
</dbReference>
<keyword evidence="2" id="KW-0238">DNA-binding</keyword>
<organism evidence="5 6">
    <name type="scientific">Actinomadura napierensis</name>
    <dbReference type="NCBI Taxonomy" id="267854"/>
    <lineage>
        <taxon>Bacteria</taxon>
        <taxon>Bacillati</taxon>
        <taxon>Actinomycetota</taxon>
        <taxon>Actinomycetes</taxon>
        <taxon>Streptosporangiales</taxon>
        <taxon>Thermomonosporaceae</taxon>
        <taxon>Actinomadura</taxon>
    </lineage>
</organism>
<dbReference type="SMART" id="SM00418">
    <property type="entry name" value="HTH_ARSR"/>
    <property type="match status" value="1"/>
</dbReference>
<dbReference type="InterPro" id="IPR036390">
    <property type="entry name" value="WH_DNA-bd_sf"/>
</dbReference>
<dbReference type="EMBL" id="BAAAMR010000017">
    <property type="protein sequence ID" value="GAA2132194.1"/>
    <property type="molecule type" value="Genomic_DNA"/>
</dbReference>
<evidence type="ECO:0000256" key="1">
    <source>
        <dbReference type="ARBA" id="ARBA00023015"/>
    </source>
</evidence>
<evidence type="ECO:0000313" key="6">
    <source>
        <dbReference type="Proteomes" id="UP001501020"/>
    </source>
</evidence>
<keyword evidence="1" id="KW-0805">Transcription regulation</keyword>
<reference evidence="5 6" key="1">
    <citation type="journal article" date="2019" name="Int. J. Syst. Evol. Microbiol.">
        <title>The Global Catalogue of Microorganisms (GCM) 10K type strain sequencing project: providing services to taxonomists for standard genome sequencing and annotation.</title>
        <authorList>
            <consortium name="The Broad Institute Genomics Platform"/>
            <consortium name="The Broad Institute Genome Sequencing Center for Infectious Disease"/>
            <person name="Wu L."/>
            <person name="Ma J."/>
        </authorList>
    </citation>
    <scope>NUCLEOTIDE SEQUENCE [LARGE SCALE GENOMIC DNA]</scope>
    <source>
        <strain evidence="5 6">JCM 13850</strain>
    </source>
</reference>
<dbReference type="PANTHER" id="PTHR43132">
    <property type="entry name" value="ARSENICAL RESISTANCE OPERON REPRESSOR ARSR-RELATED"/>
    <property type="match status" value="1"/>
</dbReference>
<evidence type="ECO:0000256" key="3">
    <source>
        <dbReference type="ARBA" id="ARBA00023163"/>
    </source>
</evidence>
<gene>
    <name evidence="5" type="ORF">GCM10009727_24960</name>
</gene>
<dbReference type="CDD" id="cd00090">
    <property type="entry name" value="HTH_ARSR"/>
    <property type="match status" value="1"/>
</dbReference>
<protein>
    <submittedName>
        <fullName evidence="5">DUF5937 family protein</fullName>
    </submittedName>
</protein>
<dbReference type="Proteomes" id="UP001501020">
    <property type="component" value="Unassembled WGS sequence"/>
</dbReference>
<dbReference type="Gene3D" id="1.10.10.10">
    <property type="entry name" value="Winged helix-like DNA-binding domain superfamily/Winged helix DNA-binding domain"/>
    <property type="match status" value="1"/>
</dbReference>
<comment type="caution">
    <text evidence="5">The sequence shown here is derived from an EMBL/GenBank/DDBJ whole genome shotgun (WGS) entry which is preliminary data.</text>
</comment>
<keyword evidence="3" id="KW-0804">Transcription</keyword>
<feature type="domain" description="HTH arsR-type" evidence="4">
    <location>
        <begin position="250"/>
        <end position="321"/>
    </location>
</feature>
<evidence type="ECO:0000256" key="2">
    <source>
        <dbReference type="ARBA" id="ARBA00023125"/>
    </source>
</evidence>
<dbReference type="PANTHER" id="PTHR43132:SF6">
    <property type="entry name" value="HTH-TYPE TRANSCRIPTIONAL REPRESSOR CZRA"/>
    <property type="match status" value="1"/>
</dbReference>